<dbReference type="FunFam" id="3.40.50.300:FF:000006">
    <property type="entry name" value="DNA-binding transcriptional regulator NtrC"/>
    <property type="match status" value="1"/>
</dbReference>
<dbReference type="InterPro" id="IPR025662">
    <property type="entry name" value="Sigma_54_int_dom_ATP-bd_1"/>
</dbReference>
<dbReference type="AlphaFoldDB" id="F8AD39"/>
<dbReference type="Proteomes" id="UP000006793">
    <property type="component" value="Chromosome"/>
</dbReference>
<dbReference type="Gene3D" id="3.40.50.2300">
    <property type="match status" value="1"/>
</dbReference>
<keyword evidence="1" id="KW-0547">Nucleotide-binding</keyword>
<dbReference type="SMART" id="SM00382">
    <property type="entry name" value="AAA"/>
    <property type="match status" value="1"/>
</dbReference>
<evidence type="ECO:0000256" key="3">
    <source>
        <dbReference type="ARBA" id="ARBA00023015"/>
    </source>
</evidence>
<dbReference type="Pfam" id="PF02954">
    <property type="entry name" value="HTH_8"/>
    <property type="match status" value="1"/>
</dbReference>
<dbReference type="EMBL" id="CP002683">
    <property type="protein sequence ID" value="AEH45912.1"/>
    <property type="molecule type" value="Genomic_DNA"/>
</dbReference>
<dbReference type="InterPro" id="IPR058031">
    <property type="entry name" value="AAA_lid_NorR"/>
</dbReference>
<dbReference type="STRING" id="667014.Thein_2062"/>
<dbReference type="PROSITE" id="PS00688">
    <property type="entry name" value="SIGMA54_INTERACT_3"/>
    <property type="match status" value="1"/>
</dbReference>
<evidence type="ECO:0000256" key="4">
    <source>
        <dbReference type="ARBA" id="ARBA00023125"/>
    </source>
</evidence>
<dbReference type="PRINTS" id="PR01590">
    <property type="entry name" value="HTHFIS"/>
</dbReference>
<dbReference type="PROSITE" id="PS50110">
    <property type="entry name" value="RESPONSE_REGULATORY"/>
    <property type="match status" value="1"/>
</dbReference>
<keyword evidence="6" id="KW-0597">Phosphoprotein</keyword>
<gene>
    <name evidence="9" type="ordered locus">Thein_2062</name>
</gene>
<dbReference type="Pfam" id="PF00158">
    <property type="entry name" value="Sigma54_activat"/>
    <property type="match status" value="1"/>
</dbReference>
<dbReference type="SMART" id="SM00448">
    <property type="entry name" value="REC"/>
    <property type="match status" value="1"/>
</dbReference>
<evidence type="ECO:0000256" key="6">
    <source>
        <dbReference type="PROSITE-ProRule" id="PRU00169"/>
    </source>
</evidence>
<dbReference type="eggNOG" id="COG2204">
    <property type="taxonomic scope" value="Bacteria"/>
</dbReference>
<dbReference type="InterPro" id="IPR025944">
    <property type="entry name" value="Sigma_54_int_dom_CS"/>
</dbReference>
<dbReference type="InterPro" id="IPR011006">
    <property type="entry name" value="CheY-like_superfamily"/>
</dbReference>
<dbReference type="Pfam" id="PF00072">
    <property type="entry name" value="Response_reg"/>
    <property type="match status" value="1"/>
</dbReference>
<protein>
    <submittedName>
        <fullName evidence="9">Two component, sigma54 specific, transcriptional regulator, Fis family</fullName>
    </submittedName>
</protein>
<dbReference type="KEGG" id="tid:Thein_2062"/>
<dbReference type="Pfam" id="PF25601">
    <property type="entry name" value="AAA_lid_14"/>
    <property type="match status" value="1"/>
</dbReference>
<dbReference type="InterPro" id="IPR009057">
    <property type="entry name" value="Homeodomain-like_sf"/>
</dbReference>
<dbReference type="SUPFAM" id="SSF52172">
    <property type="entry name" value="CheY-like"/>
    <property type="match status" value="1"/>
</dbReference>
<dbReference type="PROSITE" id="PS00676">
    <property type="entry name" value="SIGMA54_INTERACT_2"/>
    <property type="match status" value="1"/>
</dbReference>
<dbReference type="InParanoid" id="F8AD39"/>
<dbReference type="InterPro" id="IPR027417">
    <property type="entry name" value="P-loop_NTPase"/>
</dbReference>
<dbReference type="Gene3D" id="1.10.8.60">
    <property type="match status" value="1"/>
</dbReference>
<evidence type="ECO:0000256" key="2">
    <source>
        <dbReference type="ARBA" id="ARBA00022840"/>
    </source>
</evidence>
<dbReference type="PANTHER" id="PTHR32071:SF119">
    <property type="entry name" value="SIGMA L-DEPENDENT TRANSCRIPTIONAL REGULATOR YPLP-RELATED"/>
    <property type="match status" value="1"/>
</dbReference>
<dbReference type="Gene3D" id="1.10.10.60">
    <property type="entry name" value="Homeodomain-like"/>
    <property type="match status" value="1"/>
</dbReference>
<evidence type="ECO:0000313" key="10">
    <source>
        <dbReference type="Proteomes" id="UP000006793"/>
    </source>
</evidence>
<dbReference type="SUPFAM" id="SSF46689">
    <property type="entry name" value="Homeodomain-like"/>
    <property type="match status" value="1"/>
</dbReference>
<proteinExistence type="predicted"/>
<dbReference type="PANTHER" id="PTHR32071">
    <property type="entry name" value="TRANSCRIPTIONAL REGULATORY PROTEIN"/>
    <property type="match status" value="1"/>
</dbReference>
<dbReference type="HOGENOM" id="CLU_000445_0_6_0"/>
<evidence type="ECO:0000256" key="5">
    <source>
        <dbReference type="ARBA" id="ARBA00023163"/>
    </source>
</evidence>
<sequence>MSKENPPRLVIIDDDPITCKRLKTALSKDDYEVHTFTKGLPALRFIEENFCNLVISDIRLPDIDGLILLDELHKICSALPVILITGYASIPGAVEATKKGAYYYLPKPFNLKDLRALIKKALRESEGLEICEERLKIKQRRYFAGLIGESSAMKNLFNKILKIAPLDCNVLIEGESGTGKELIARAIHYLSPRKDNPFVAFNCGALSEDLAANELFGHEKEAFTGAVSKRIGLLEAANEGTLFLDEVGECPSSLQVKLLRVLQERQFYRLGGTKPVAIDVRIIAATNRDLRKMVESGQFREDLFFRLNVVNIKVPPLRERKEDIPALVLHFLDKYNQKFKKDVQKVSPDFIKVLLNYSFPGNVRELENIIEQAVALCDKKTLEISELPPDLKLIGKTQPDIKFLPLKEYEKQYIRSILYLTGFNQKEAAKILGISRTTLWRKMKELNLS</sequence>
<dbReference type="InterPro" id="IPR002078">
    <property type="entry name" value="Sigma_54_int"/>
</dbReference>
<evidence type="ECO:0000259" key="7">
    <source>
        <dbReference type="PROSITE" id="PS50045"/>
    </source>
</evidence>
<organism evidence="9 10">
    <name type="scientific">Thermodesulfatator indicus (strain DSM 15286 / JCM 11887 / CIR29812)</name>
    <dbReference type="NCBI Taxonomy" id="667014"/>
    <lineage>
        <taxon>Bacteria</taxon>
        <taxon>Pseudomonadati</taxon>
        <taxon>Thermodesulfobacteriota</taxon>
        <taxon>Thermodesulfobacteria</taxon>
        <taxon>Thermodesulfobacteriales</taxon>
        <taxon>Thermodesulfatatoraceae</taxon>
        <taxon>Thermodesulfatator</taxon>
    </lineage>
</organism>
<keyword evidence="4" id="KW-0238">DNA-binding</keyword>
<dbReference type="GO" id="GO:0006355">
    <property type="term" value="P:regulation of DNA-templated transcription"/>
    <property type="evidence" value="ECO:0007669"/>
    <property type="project" value="InterPro"/>
</dbReference>
<evidence type="ECO:0000256" key="1">
    <source>
        <dbReference type="ARBA" id="ARBA00022741"/>
    </source>
</evidence>
<dbReference type="PROSITE" id="PS00675">
    <property type="entry name" value="SIGMA54_INTERACT_1"/>
    <property type="match status" value="1"/>
</dbReference>
<accession>F8AD39</accession>
<dbReference type="CDD" id="cd00009">
    <property type="entry name" value="AAA"/>
    <property type="match status" value="1"/>
</dbReference>
<dbReference type="InterPro" id="IPR001789">
    <property type="entry name" value="Sig_transdc_resp-reg_receiver"/>
</dbReference>
<reference evidence="9 10" key="2">
    <citation type="journal article" date="2012" name="Stand. Genomic Sci.">
        <title>Complete genome sequence of the thermophilic sulfate-reducing ocean bacterium Thermodesulfatator indicus type strain (CIR29812(T)).</title>
        <authorList>
            <person name="Anderson I."/>
            <person name="Saunders E."/>
            <person name="Lapidus A."/>
            <person name="Nolan M."/>
            <person name="Lucas S."/>
            <person name="Tice H."/>
            <person name="Del Rio T.G."/>
            <person name="Cheng J.F."/>
            <person name="Han C."/>
            <person name="Tapia R."/>
            <person name="Goodwin L.A."/>
            <person name="Pitluck S."/>
            <person name="Liolios K."/>
            <person name="Mavromatis K."/>
            <person name="Pagani I."/>
            <person name="Ivanova N."/>
            <person name="Mikhailova N."/>
            <person name="Pati A."/>
            <person name="Chen A."/>
            <person name="Palaniappan K."/>
            <person name="Land M."/>
            <person name="Hauser L."/>
            <person name="Jeffries C.D."/>
            <person name="Chang Y.J."/>
            <person name="Brambilla E.M."/>
            <person name="Rohde M."/>
            <person name="Spring S."/>
            <person name="Goker M."/>
            <person name="Detter J.C."/>
            <person name="Woyke T."/>
            <person name="Bristow J."/>
            <person name="Eisen J.A."/>
            <person name="Markowitz V."/>
            <person name="Hugenholtz P."/>
            <person name="Kyrpides N.C."/>
            <person name="Klenk H.P."/>
        </authorList>
    </citation>
    <scope>NUCLEOTIDE SEQUENCE [LARGE SCALE GENOMIC DNA]</scope>
    <source>
        <strain evidence="10">DSM 15286 / JCM 11887 / CIR29812</strain>
    </source>
</reference>
<dbReference type="RefSeq" id="WP_013908651.1">
    <property type="nucleotide sequence ID" value="NC_015681.1"/>
</dbReference>
<dbReference type="GO" id="GO:0000160">
    <property type="term" value="P:phosphorelay signal transduction system"/>
    <property type="evidence" value="ECO:0007669"/>
    <property type="project" value="InterPro"/>
</dbReference>
<dbReference type="InterPro" id="IPR002197">
    <property type="entry name" value="HTH_Fis"/>
</dbReference>
<feature type="domain" description="Response regulatory" evidence="8">
    <location>
        <begin position="8"/>
        <end position="122"/>
    </location>
</feature>
<keyword evidence="10" id="KW-1185">Reference proteome</keyword>
<evidence type="ECO:0000259" key="8">
    <source>
        <dbReference type="PROSITE" id="PS50110"/>
    </source>
</evidence>
<dbReference type="GO" id="GO:0005524">
    <property type="term" value="F:ATP binding"/>
    <property type="evidence" value="ECO:0007669"/>
    <property type="project" value="UniProtKB-KW"/>
</dbReference>
<dbReference type="SUPFAM" id="SSF52540">
    <property type="entry name" value="P-loop containing nucleoside triphosphate hydrolases"/>
    <property type="match status" value="1"/>
</dbReference>
<name>F8AD39_THEID</name>
<dbReference type="OrthoDB" id="9763792at2"/>
<reference evidence="10" key="1">
    <citation type="submission" date="2011-04" db="EMBL/GenBank/DDBJ databases">
        <title>The complete genome of Thermodesulfatator indicus DSM 15286.</title>
        <authorList>
            <person name="Lucas S."/>
            <person name="Copeland A."/>
            <person name="Lapidus A."/>
            <person name="Bruce D."/>
            <person name="Goodwin L."/>
            <person name="Pitluck S."/>
            <person name="Peters L."/>
            <person name="Kyrpides N."/>
            <person name="Mavromatis K."/>
            <person name="Pagani I."/>
            <person name="Ivanova N."/>
            <person name="Saunders L."/>
            <person name="Detter J.C."/>
            <person name="Tapia R."/>
            <person name="Han C."/>
            <person name="Land M."/>
            <person name="Hauser L."/>
            <person name="Markowitz V."/>
            <person name="Cheng J.-F."/>
            <person name="Hugenholtz P."/>
            <person name="Woyke T."/>
            <person name="Wu D."/>
            <person name="Spring S."/>
            <person name="Schroeder M."/>
            <person name="Brambilla E."/>
            <person name="Klenk H.-P."/>
            <person name="Eisen J.A."/>
        </authorList>
    </citation>
    <scope>NUCLEOTIDE SEQUENCE [LARGE SCALE GENOMIC DNA]</scope>
    <source>
        <strain evidence="10">DSM 15286 / JCM 11887 / CIR29812</strain>
    </source>
</reference>
<keyword evidence="3" id="KW-0805">Transcription regulation</keyword>
<feature type="modified residue" description="4-aspartylphosphate" evidence="6">
    <location>
        <position position="57"/>
    </location>
</feature>
<keyword evidence="2" id="KW-0067">ATP-binding</keyword>
<dbReference type="PaxDb" id="667014-Thein_2062"/>
<dbReference type="InterPro" id="IPR025943">
    <property type="entry name" value="Sigma_54_int_dom_ATP-bd_2"/>
</dbReference>
<dbReference type="Gene3D" id="3.40.50.300">
    <property type="entry name" value="P-loop containing nucleotide triphosphate hydrolases"/>
    <property type="match status" value="1"/>
</dbReference>
<evidence type="ECO:0000313" key="9">
    <source>
        <dbReference type="EMBL" id="AEH45912.1"/>
    </source>
</evidence>
<keyword evidence="5" id="KW-0804">Transcription</keyword>
<dbReference type="PROSITE" id="PS50045">
    <property type="entry name" value="SIGMA54_INTERACT_4"/>
    <property type="match status" value="1"/>
</dbReference>
<dbReference type="GO" id="GO:0043565">
    <property type="term" value="F:sequence-specific DNA binding"/>
    <property type="evidence" value="ECO:0007669"/>
    <property type="project" value="InterPro"/>
</dbReference>
<feature type="domain" description="Sigma-54 factor interaction" evidence="7">
    <location>
        <begin position="146"/>
        <end position="375"/>
    </location>
</feature>
<dbReference type="InterPro" id="IPR003593">
    <property type="entry name" value="AAA+_ATPase"/>
</dbReference>